<sequence length="48" mass="5572">MADKPFQPKDTGKLTNFHYGTDKDDREEEALTTEGTKDMNQVRNKNKK</sequence>
<keyword evidence="3" id="KW-1185">Reference proteome</keyword>
<evidence type="ECO:0000313" key="3">
    <source>
        <dbReference type="Proteomes" id="UP001145072"/>
    </source>
</evidence>
<evidence type="ECO:0000313" key="2">
    <source>
        <dbReference type="EMBL" id="MDC3420215.1"/>
    </source>
</evidence>
<dbReference type="EMBL" id="JAMQJZ010000004">
    <property type="protein sequence ID" value="MDC3420215.1"/>
    <property type="molecule type" value="Genomic_DNA"/>
</dbReference>
<organism evidence="2 3">
    <name type="scientific">Aquibacillus koreensis</name>
    <dbReference type="NCBI Taxonomy" id="279446"/>
    <lineage>
        <taxon>Bacteria</taxon>
        <taxon>Bacillati</taxon>
        <taxon>Bacillota</taxon>
        <taxon>Bacilli</taxon>
        <taxon>Bacillales</taxon>
        <taxon>Bacillaceae</taxon>
        <taxon>Aquibacillus</taxon>
    </lineage>
</organism>
<dbReference type="RefSeq" id="WP_259868719.1">
    <property type="nucleotide sequence ID" value="NZ_JAMQJZ010000004.1"/>
</dbReference>
<feature type="compositionally biased region" description="Polar residues" evidence="1">
    <location>
        <begin position="38"/>
        <end position="48"/>
    </location>
</feature>
<dbReference type="AlphaFoldDB" id="A0A9X3WI89"/>
<gene>
    <name evidence="2" type="ORF">NC661_07505</name>
</gene>
<comment type="caution">
    <text evidence="2">The sequence shown here is derived from an EMBL/GenBank/DDBJ whole genome shotgun (WGS) entry which is preliminary data.</text>
</comment>
<reference evidence="2" key="1">
    <citation type="submission" date="2022-06" db="EMBL/GenBank/DDBJ databases">
        <title>Aquibacillus sp. a new bacterium isolated from soil saline samples.</title>
        <authorList>
            <person name="Galisteo C."/>
            <person name="De La Haba R."/>
            <person name="Sanchez-Porro C."/>
            <person name="Ventosa A."/>
        </authorList>
    </citation>
    <scope>NUCLEOTIDE SEQUENCE</scope>
    <source>
        <strain evidence="2">JCM 12387</strain>
    </source>
</reference>
<feature type="region of interest" description="Disordered" evidence="1">
    <location>
        <begin position="1"/>
        <end position="48"/>
    </location>
</feature>
<feature type="compositionally biased region" description="Basic and acidic residues" evidence="1">
    <location>
        <begin position="1"/>
        <end position="12"/>
    </location>
</feature>
<protein>
    <submittedName>
        <fullName evidence="2">Uncharacterized protein</fullName>
    </submittedName>
</protein>
<evidence type="ECO:0000256" key="1">
    <source>
        <dbReference type="SAM" id="MobiDB-lite"/>
    </source>
</evidence>
<accession>A0A9X3WI89</accession>
<name>A0A9X3WI89_9BACI</name>
<proteinExistence type="predicted"/>
<dbReference type="Proteomes" id="UP001145072">
    <property type="component" value="Unassembled WGS sequence"/>
</dbReference>